<dbReference type="PROSITE" id="PS50198">
    <property type="entry name" value="PPIC_PPIASE_2"/>
    <property type="match status" value="2"/>
</dbReference>
<keyword evidence="10" id="KW-1185">Reference proteome</keyword>
<accession>A0ABW0N7I7</accession>
<reference evidence="10" key="1">
    <citation type="journal article" date="2019" name="Int. J. Syst. Evol. Microbiol.">
        <title>The Global Catalogue of Microorganisms (GCM) 10K type strain sequencing project: providing services to taxonomists for standard genome sequencing and annotation.</title>
        <authorList>
            <consortium name="The Broad Institute Genomics Platform"/>
            <consortium name="The Broad Institute Genome Sequencing Center for Infectious Disease"/>
            <person name="Wu L."/>
            <person name="Ma J."/>
        </authorList>
    </citation>
    <scope>NUCLEOTIDE SEQUENCE [LARGE SCALE GENOMIC DNA]</scope>
    <source>
        <strain evidence="10">CCUG 57401</strain>
    </source>
</reference>
<evidence type="ECO:0000256" key="2">
    <source>
        <dbReference type="ARBA" id="ARBA00022737"/>
    </source>
</evidence>
<feature type="signal peptide" evidence="7">
    <location>
        <begin position="1"/>
        <end position="19"/>
    </location>
</feature>
<organism evidence="9 10">
    <name type="scientific">Caenimonas terrae</name>
    <dbReference type="NCBI Taxonomy" id="696074"/>
    <lineage>
        <taxon>Bacteria</taxon>
        <taxon>Pseudomonadati</taxon>
        <taxon>Pseudomonadota</taxon>
        <taxon>Betaproteobacteria</taxon>
        <taxon>Burkholderiales</taxon>
        <taxon>Comamonadaceae</taxon>
        <taxon>Caenimonas</taxon>
    </lineage>
</organism>
<evidence type="ECO:0000256" key="5">
    <source>
        <dbReference type="ARBA" id="ARBA00023186"/>
    </source>
</evidence>
<proteinExistence type="inferred from homology"/>
<dbReference type="EC" id="5.2.1.8" evidence="7"/>
<dbReference type="PANTHER" id="PTHR47637">
    <property type="entry name" value="CHAPERONE SURA"/>
    <property type="match status" value="1"/>
</dbReference>
<dbReference type="InterPro" id="IPR000297">
    <property type="entry name" value="PPIase_PpiC"/>
</dbReference>
<comment type="catalytic activity">
    <reaction evidence="7">
        <text>[protein]-peptidylproline (omega=180) = [protein]-peptidylproline (omega=0)</text>
        <dbReference type="Rhea" id="RHEA:16237"/>
        <dbReference type="Rhea" id="RHEA-COMP:10747"/>
        <dbReference type="Rhea" id="RHEA-COMP:10748"/>
        <dbReference type="ChEBI" id="CHEBI:83833"/>
        <dbReference type="ChEBI" id="CHEBI:83834"/>
        <dbReference type="EC" id="5.2.1.8"/>
    </reaction>
</comment>
<feature type="chain" id="PRO_5044923589" description="Chaperone SurA" evidence="7">
    <location>
        <begin position="20"/>
        <end position="459"/>
    </location>
</feature>
<keyword evidence="3 7" id="KW-0574">Periplasm</keyword>
<dbReference type="InterPro" id="IPR023058">
    <property type="entry name" value="PPIase_PpiC_CS"/>
</dbReference>
<keyword evidence="5 7" id="KW-0143">Chaperone</keyword>
<protein>
    <recommendedName>
        <fullName evidence="7">Chaperone SurA</fullName>
    </recommendedName>
    <alternativeName>
        <fullName evidence="7">Peptidyl-prolyl cis-trans isomerase SurA</fullName>
        <shortName evidence="7">PPIase SurA</shortName>
        <ecNumber evidence="7">5.2.1.8</ecNumber>
    </alternativeName>
    <alternativeName>
        <fullName evidence="7">Rotamase SurA</fullName>
    </alternativeName>
</protein>
<evidence type="ECO:0000313" key="10">
    <source>
        <dbReference type="Proteomes" id="UP001596037"/>
    </source>
</evidence>
<dbReference type="Gene3D" id="3.10.50.40">
    <property type="match status" value="2"/>
</dbReference>
<gene>
    <name evidence="7" type="primary">surA</name>
    <name evidence="9" type="ORF">ACFPOE_03745</name>
</gene>
<comment type="domain">
    <text evidence="7">The PPIase activity resides only in the second parvulin domain. The N-terminal region and the C-terminal tail are necessary and sufficient for the chaperone activity of SurA. The PPIase activity is dispensable for SurA to function as a chaperone. The N-terminal region and the C-terminal tail are also required for porin recognition.</text>
</comment>
<feature type="domain" description="PpiC" evidence="8">
    <location>
        <begin position="312"/>
        <end position="411"/>
    </location>
</feature>
<dbReference type="Gene3D" id="1.10.4030.10">
    <property type="entry name" value="Porin chaperone SurA, peptide-binding domain"/>
    <property type="match status" value="1"/>
</dbReference>
<dbReference type="Proteomes" id="UP001596037">
    <property type="component" value="Unassembled WGS sequence"/>
</dbReference>
<keyword evidence="2 7" id="KW-0677">Repeat</keyword>
<feature type="domain" description="PpiC" evidence="8">
    <location>
        <begin position="199"/>
        <end position="301"/>
    </location>
</feature>
<dbReference type="InterPro" id="IPR023034">
    <property type="entry name" value="PPIase_SurA"/>
</dbReference>
<dbReference type="PROSITE" id="PS01096">
    <property type="entry name" value="PPIC_PPIASE_1"/>
    <property type="match status" value="1"/>
</dbReference>
<dbReference type="SUPFAM" id="SSF54534">
    <property type="entry name" value="FKBP-like"/>
    <property type="match status" value="2"/>
</dbReference>
<comment type="subcellular location">
    <subcellularLocation>
        <location evidence="7">Periplasm</location>
    </subcellularLocation>
    <text evidence="7">Is capable of associating with the outer membrane.</text>
</comment>
<keyword evidence="6 7" id="KW-0413">Isomerase</keyword>
<dbReference type="Pfam" id="PF09312">
    <property type="entry name" value="SurA_N"/>
    <property type="match status" value="1"/>
</dbReference>
<evidence type="ECO:0000313" key="9">
    <source>
        <dbReference type="EMBL" id="MFC5496636.1"/>
    </source>
</evidence>
<evidence type="ECO:0000256" key="7">
    <source>
        <dbReference type="HAMAP-Rule" id="MF_01183"/>
    </source>
</evidence>
<evidence type="ECO:0000256" key="1">
    <source>
        <dbReference type="ARBA" id="ARBA00022729"/>
    </source>
</evidence>
<dbReference type="EMBL" id="JBHSMF010000002">
    <property type="protein sequence ID" value="MFC5496636.1"/>
    <property type="molecule type" value="Genomic_DNA"/>
</dbReference>
<comment type="function">
    <text evidence="7">Chaperone involved in the correct folding and assembly of outer membrane proteins. Recognizes specific patterns of aromatic residues and the orientation of their side chains, which are found more frequently in integral outer membrane proteins. May act in both early periplasmic and late outer membrane-associated steps of protein maturation.</text>
</comment>
<dbReference type="Pfam" id="PF00639">
    <property type="entry name" value="Rotamase"/>
    <property type="match status" value="2"/>
</dbReference>
<dbReference type="InterPro" id="IPR050280">
    <property type="entry name" value="OMP_Chaperone_SurA"/>
</dbReference>
<keyword evidence="1 7" id="KW-0732">Signal</keyword>
<dbReference type="HAMAP" id="MF_01183">
    <property type="entry name" value="Chaperone_SurA"/>
    <property type="match status" value="1"/>
</dbReference>
<dbReference type="GO" id="GO:0003755">
    <property type="term" value="F:peptidyl-prolyl cis-trans isomerase activity"/>
    <property type="evidence" value="ECO:0007669"/>
    <property type="project" value="UniProtKB-EC"/>
</dbReference>
<name>A0ABW0N7I7_9BURK</name>
<dbReference type="PANTHER" id="PTHR47637:SF1">
    <property type="entry name" value="CHAPERONE SURA"/>
    <property type="match status" value="1"/>
</dbReference>
<evidence type="ECO:0000256" key="4">
    <source>
        <dbReference type="ARBA" id="ARBA00023110"/>
    </source>
</evidence>
<dbReference type="InterPro" id="IPR015391">
    <property type="entry name" value="SurA_N"/>
</dbReference>
<comment type="caution">
    <text evidence="9">The sequence shown here is derived from an EMBL/GenBank/DDBJ whole genome shotgun (WGS) entry which is preliminary data.</text>
</comment>
<evidence type="ECO:0000259" key="8">
    <source>
        <dbReference type="PROSITE" id="PS50198"/>
    </source>
</evidence>
<evidence type="ECO:0000256" key="3">
    <source>
        <dbReference type="ARBA" id="ARBA00022764"/>
    </source>
</evidence>
<dbReference type="SUPFAM" id="SSF109998">
    <property type="entry name" value="Triger factor/SurA peptide-binding domain-like"/>
    <property type="match status" value="1"/>
</dbReference>
<dbReference type="InterPro" id="IPR027304">
    <property type="entry name" value="Trigger_fact/SurA_dom_sf"/>
</dbReference>
<dbReference type="RefSeq" id="WP_376848650.1">
    <property type="nucleotide sequence ID" value="NZ_JBHSMF010000002.1"/>
</dbReference>
<evidence type="ECO:0000256" key="6">
    <source>
        <dbReference type="ARBA" id="ARBA00023235"/>
    </source>
</evidence>
<keyword evidence="4 7" id="KW-0697">Rotamase</keyword>
<sequence precursor="true">MIKLRAFVLGLAFTAQAVALLPAAQAQGLRVSPQLGANRPVPRPGDTGPRAADYIVAVVNSEPITNNEVRSRMVRFEQQLTQQGVALPARPELARQVLERLISEKAQLQLAKETGLKIDDAMLDQAEQNVARQNQVDVAEFRRRIAADGMEPSQFREELRNQLLLTRLRDRELESRVKVSDLELDQFIREQQGLTDTSAVELNLAHILIAIPEGASVQQVSALQTKAQRVQERAAAGEDFSKLVREFSEAPGAAATGGVVGLRTADRYPPLFVEATQSLREGGVSKVVRSGAGFHIIKVIEKRHGGLPGAHVIQNHARHILLRPSAQLSEAAAKAKLAEFKKRIEAGQADFAQLAKENSQDASAAKGGDLGWANPGLFVPEFEDTVNALSPGQISEPLVSRFGVHLIQLLERRETALSQREQRDLARNLLREKKLDEAYASWAQDVRGRAYVEYRDPPQ</sequence>
<dbReference type="InterPro" id="IPR046357">
    <property type="entry name" value="PPIase_dom_sf"/>
</dbReference>